<dbReference type="Proteomes" id="UP001516023">
    <property type="component" value="Unassembled WGS sequence"/>
</dbReference>
<protein>
    <recommendedName>
        <fullName evidence="10">SF-assemblin</fullName>
    </recommendedName>
</protein>
<comment type="caution">
    <text evidence="8">The sequence shown here is derived from an EMBL/GenBank/DDBJ whole genome shotgun (WGS) entry which is preliminary data.</text>
</comment>
<keyword evidence="5 7" id="KW-0175">Coiled coil</keyword>
<dbReference type="PANTHER" id="PTHR40412:SF1">
    <property type="entry name" value="SF-ASSEMBLIN"/>
    <property type="match status" value="1"/>
</dbReference>
<evidence type="ECO:0000256" key="5">
    <source>
        <dbReference type="ARBA" id="ARBA00023054"/>
    </source>
</evidence>
<evidence type="ECO:0000256" key="7">
    <source>
        <dbReference type="SAM" id="Coils"/>
    </source>
</evidence>
<comment type="similarity">
    <text evidence="2">Belongs to the SF-assemblin family.</text>
</comment>
<feature type="coiled-coil region" evidence="7">
    <location>
        <begin position="26"/>
        <end position="60"/>
    </location>
</feature>
<evidence type="ECO:0000256" key="4">
    <source>
        <dbReference type="ARBA" id="ARBA00022701"/>
    </source>
</evidence>
<dbReference type="EMBL" id="JABMIG020000097">
    <property type="protein sequence ID" value="KAL3792879.1"/>
    <property type="molecule type" value="Genomic_DNA"/>
</dbReference>
<accession>A0ABD3PXL1</accession>
<dbReference type="AlphaFoldDB" id="A0ABD3PXL1"/>
<evidence type="ECO:0000256" key="2">
    <source>
        <dbReference type="ARBA" id="ARBA00005678"/>
    </source>
</evidence>
<sequence>MNVASPAKKKIDSIVLGDGTFEALMKERAKQRKEKEEQSLAQIKVQLTAAERALTAETQRRIQTTHALQMSCTQKIQEMEAHFERILHERSLRMEERLATVQQKMEELTLRFEEEKDRVPKEMESRGKELLEMMEEFKSELAQERSDRLSREGRILKQMDDHAKYITEAIEKETILREETSKELMERITENEQSRAQSEYELQARVQKEMEELRDMIEKESMERKGDDDLILASLKDYAKQVENSLYLLNT</sequence>
<evidence type="ECO:0000313" key="9">
    <source>
        <dbReference type="Proteomes" id="UP001516023"/>
    </source>
</evidence>
<dbReference type="InterPro" id="IPR008374">
    <property type="entry name" value="SF_assemblin/giardin_b"/>
</dbReference>
<dbReference type="Pfam" id="PF06705">
    <property type="entry name" value="SF-assemblin"/>
    <property type="match status" value="1"/>
</dbReference>
<evidence type="ECO:0000256" key="6">
    <source>
        <dbReference type="ARBA" id="ARBA00023212"/>
    </source>
</evidence>
<feature type="coiled-coil region" evidence="7">
    <location>
        <begin position="91"/>
        <end position="118"/>
    </location>
</feature>
<name>A0ABD3PXL1_9STRA</name>
<evidence type="ECO:0008006" key="10">
    <source>
        <dbReference type="Google" id="ProtNLM"/>
    </source>
</evidence>
<keyword evidence="6" id="KW-0206">Cytoskeleton</keyword>
<keyword evidence="4" id="KW-0493">Microtubule</keyword>
<dbReference type="PRINTS" id="PR01799">
    <property type="entry name" value="SFASSEMBLIN"/>
</dbReference>
<dbReference type="PANTHER" id="PTHR40412">
    <property type="entry name" value="SF-ASSEMBLIN"/>
    <property type="match status" value="1"/>
</dbReference>
<evidence type="ECO:0000256" key="1">
    <source>
        <dbReference type="ARBA" id="ARBA00004245"/>
    </source>
</evidence>
<keyword evidence="3" id="KW-0963">Cytoplasm</keyword>
<evidence type="ECO:0000313" key="8">
    <source>
        <dbReference type="EMBL" id="KAL3792879.1"/>
    </source>
</evidence>
<comment type="subcellular location">
    <subcellularLocation>
        <location evidence="1">Cytoplasm</location>
        <location evidence="1">Cytoskeleton</location>
    </subcellularLocation>
</comment>
<proteinExistence type="inferred from homology"/>
<keyword evidence="9" id="KW-1185">Reference proteome</keyword>
<gene>
    <name evidence="8" type="ORF">HJC23_004804</name>
</gene>
<reference evidence="8 9" key="1">
    <citation type="journal article" date="2020" name="G3 (Bethesda)">
        <title>Improved Reference Genome for Cyclotella cryptica CCMP332, a Model for Cell Wall Morphogenesis, Salinity Adaptation, and Lipid Production in Diatoms (Bacillariophyta).</title>
        <authorList>
            <person name="Roberts W.R."/>
            <person name="Downey K.M."/>
            <person name="Ruck E.C."/>
            <person name="Traller J.C."/>
            <person name="Alverson A.J."/>
        </authorList>
    </citation>
    <scope>NUCLEOTIDE SEQUENCE [LARGE SCALE GENOMIC DNA]</scope>
    <source>
        <strain evidence="8 9">CCMP332</strain>
    </source>
</reference>
<organism evidence="8 9">
    <name type="scientific">Cyclotella cryptica</name>
    <dbReference type="NCBI Taxonomy" id="29204"/>
    <lineage>
        <taxon>Eukaryota</taxon>
        <taxon>Sar</taxon>
        <taxon>Stramenopiles</taxon>
        <taxon>Ochrophyta</taxon>
        <taxon>Bacillariophyta</taxon>
        <taxon>Coscinodiscophyceae</taxon>
        <taxon>Thalassiosirophycidae</taxon>
        <taxon>Stephanodiscales</taxon>
        <taxon>Stephanodiscaceae</taxon>
        <taxon>Cyclotella</taxon>
    </lineage>
</organism>
<evidence type="ECO:0000256" key="3">
    <source>
        <dbReference type="ARBA" id="ARBA00022490"/>
    </source>
</evidence>
<dbReference type="GO" id="GO:0005874">
    <property type="term" value="C:microtubule"/>
    <property type="evidence" value="ECO:0007669"/>
    <property type="project" value="UniProtKB-KW"/>
</dbReference>